<dbReference type="EMBL" id="MJEQ01000524">
    <property type="protein sequence ID" value="OIT35682.1"/>
    <property type="molecule type" value="Genomic_DNA"/>
</dbReference>
<evidence type="ECO:0000313" key="1">
    <source>
        <dbReference type="EMBL" id="OIT35682.1"/>
    </source>
</evidence>
<dbReference type="AlphaFoldDB" id="A0A314L2H9"/>
<accession>A0A314L2H9</accession>
<organism evidence="1 2">
    <name type="scientific">Nicotiana attenuata</name>
    <name type="common">Coyote tobacco</name>
    <dbReference type="NCBI Taxonomy" id="49451"/>
    <lineage>
        <taxon>Eukaryota</taxon>
        <taxon>Viridiplantae</taxon>
        <taxon>Streptophyta</taxon>
        <taxon>Embryophyta</taxon>
        <taxon>Tracheophyta</taxon>
        <taxon>Spermatophyta</taxon>
        <taxon>Magnoliopsida</taxon>
        <taxon>eudicotyledons</taxon>
        <taxon>Gunneridae</taxon>
        <taxon>Pentapetalae</taxon>
        <taxon>asterids</taxon>
        <taxon>lamiids</taxon>
        <taxon>Solanales</taxon>
        <taxon>Solanaceae</taxon>
        <taxon>Nicotianoideae</taxon>
        <taxon>Nicotianeae</taxon>
        <taxon>Nicotiana</taxon>
    </lineage>
</organism>
<proteinExistence type="predicted"/>
<gene>
    <name evidence="1" type="ORF">A4A49_52573</name>
</gene>
<reference evidence="1" key="1">
    <citation type="submission" date="2016-11" db="EMBL/GenBank/DDBJ databases">
        <title>The genome of Nicotiana attenuata.</title>
        <authorList>
            <person name="Xu S."/>
            <person name="Brockmoeller T."/>
            <person name="Gaquerel E."/>
            <person name="Navarro A."/>
            <person name="Kuhl H."/>
            <person name="Gase K."/>
            <person name="Ling Z."/>
            <person name="Zhou W."/>
            <person name="Kreitzer C."/>
            <person name="Stanke M."/>
            <person name="Tang H."/>
            <person name="Lyons E."/>
            <person name="Pandey P."/>
            <person name="Pandey S.P."/>
            <person name="Timmermann B."/>
            <person name="Baldwin I.T."/>
        </authorList>
    </citation>
    <scope>NUCLEOTIDE SEQUENCE [LARGE SCALE GENOMIC DNA]</scope>
    <source>
        <strain evidence="1">UT</strain>
    </source>
</reference>
<keyword evidence="2" id="KW-1185">Reference proteome</keyword>
<name>A0A314L2H9_NICAT</name>
<feature type="non-terminal residue" evidence="1">
    <location>
        <position position="1"/>
    </location>
</feature>
<sequence length="77" mass="8714">LLQDSFNKMMVSSLPSNNICSSSLKCPLFTCVKAVWLPYFDHLDNSYQKGMIVISDRDAKNIESCSFCLGMERVVDE</sequence>
<dbReference type="Proteomes" id="UP000187609">
    <property type="component" value="Unassembled WGS sequence"/>
</dbReference>
<comment type="caution">
    <text evidence="1">The sequence shown here is derived from an EMBL/GenBank/DDBJ whole genome shotgun (WGS) entry which is preliminary data.</text>
</comment>
<evidence type="ECO:0000313" key="2">
    <source>
        <dbReference type="Proteomes" id="UP000187609"/>
    </source>
</evidence>
<protein>
    <submittedName>
        <fullName evidence="1">Uncharacterized protein</fullName>
    </submittedName>
</protein>